<feature type="transmembrane region" description="Helical" evidence="1">
    <location>
        <begin position="878"/>
        <end position="897"/>
    </location>
</feature>
<feature type="transmembrane region" description="Helical" evidence="1">
    <location>
        <begin position="383"/>
        <end position="403"/>
    </location>
</feature>
<feature type="transmembrane region" description="Helical" evidence="1">
    <location>
        <begin position="12"/>
        <end position="33"/>
    </location>
</feature>
<keyword evidence="1" id="KW-0472">Membrane</keyword>
<reference evidence="2" key="1">
    <citation type="journal article" date="2014" name="Int. J. Syst. Evol. Microbiol.">
        <title>Complete genome sequence of Corynebacterium casei LMG S-19264T (=DSM 44701T), isolated from a smear-ripened cheese.</title>
        <authorList>
            <consortium name="US DOE Joint Genome Institute (JGI-PGF)"/>
            <person name="Walter F."/>
            <person name="Albersmeier A."/>
            <person name="Kalinowski J."/>
            <person name="Ruckert C."/>
        </authorList>
    </citation>
    <scope>NUCLEOTIDE SEQUENCE</scope>
    <source>
        <strain evidence="2">KCTC 42590</strain>
    </source>
</reference>
<feature type="transmembrane region" description="Helical" evidence="1">
    <location>
        <begin position="904"/>
        <end position="924"/>
    </location>
</feature>
<sequence length="1041" mass="113800">MKTLIDVCLRNRVAANLLAALIIVSGLISFLSLEVRLFPELVLRAISVTVPYPGATPAEVETSIVKPIEERLEGMEGVQKITALAATGVASVVVKLEEDAVIQELKDDIQAEIDRITVFPQRSERPVVAHMEPEELAARIILYGDTDRETLKQVADRIRTNLVDLPDISRVGISGVPEYLIDISISKETLESLGVSLLDISDRVAKQSLDLSGGNIEEERQKILVRSVGERRTEAEFKTIVLGASSTGTPVYLSDIASITDGLSESPQQALYKGKPAAYVSIYRVGDEQQLDLAEAVRDYYANDIEAVLPEGVQAEFWRDNSVMLEERIDLLTSNALLGLMLVGGLLMIFLDIRIAAWVAFGVGVSFVGAGMLMNVFDVSINQLSLFGFILAIGIVVDDAIVVGENIHAERREHTGTAMEAARSGVLRVYMPILFSVSTTIVAFVPLLFLPGTFGQFIGPIAAVVIIVLVLSLTESLLILPRHLAHLRSGKPRRWSPRRLADPVRDYFAAGLRHVVEARLRPTLKVVIANPLATVLVAFGLFFASMSLMTSGAVKFVFFPEVEGDYVNVTLELPETSSQEQTIHYLNRIVDGAEKAAKRFEQSGIEPLQGIFWVLGVSPIDGTGRVATDGGAMSNKGYVVARIQEASERTFNAQDFIEEWRGIIGEIPGAQKLTYSADLVSPGAPVYFEISTRLADDTKAAVLAIRKELEKLPGVYDIRDDRFRTTDEVKIEIKPLALSYGLTQNELARQVRAAFFGSEATRVQRDREEIQVRVRLPKDERYNLEALKSLRIKVGDGFVPVTNLADIRVEPADASITRIDGRQIYTLTSEVDTSVTTAGIVTDHILNTVAPSLQDDFDGLHITLSGDQEEQAEMGPVIVQNFLIALMVIYSLLALNFRSYSQPIIVMIAIPFGFMGAILGHAILGMNLTLLSIFGVIGLSGVIINNSLMVITFVNERLDAGEDYLSAILEGTLERFRAILLTTLTTFLGVAPIILETSVQAQFLIPTAVSLGFGIVIGTTVLILTVPALTVLHYKVFGRKS</sequence>
<dbReference type="PRINTS" id="PR00702">
    <property type="entry name" value="ACRIFLAVINRP"/>
</dbReference>
<comment type="caution">
    <text evidence="2">The sequence shown here is derived from an EMBL/GenBank/DDBJ whole genome shotgun (WGS) entry which is preliminary data.</text>
</comment>
<dbReference type="Gene3D" id="3.30.70.1320">
    <property type="entry name" value="Multidrug efflux transporter AcrB pore domain like"/>
    <property type="match status" value="1"/>
</dbReference>
<reference evidence="2" key="2">
    <citation type="submission" date="2020-09" db="EMBL/GenBank/DDBJ databases">
        <authorList>
            <person name="Sun Q."/>
            <person name="Kim S."/>
        </authorList>
    </citation>
    <scope>NUCLEOTIDE SEQUENCE</scope>
    <source>
        <strain evidence="2">KCTC 42590</strain>
    </source>
</reference>
<dbReference type="Gene3D" id="1.20.1640.10">
    <property type="entry name" value="Multidrug efflux transporter AcrB transmembrane domain"/>
    <property type="match status" value="2"/>
</dbReference>
<dbReference type="Gene3D" id="3.30.70.1430">
    <property type="entry name" value="Multidrug efflux transporter AcrB pore domain"/>
    <property type="match status" value="2"/>
</dbReference>
<dbReference type="GO" id="GO:0005886">
    <property type="term" value="C:plasma membrane"/>
    <property type="evidence" value="ECO:0007669"/>
    <property type="project" value="TreeGrafter"/>
</dbReference>
<dbReference type="Pfam" id="PF00873">
    <property type="entry name" value="ACR_tran"/>
    <property type="match status" value="1"/>
</dbReference>
<feature type="transmembrane region" description="Helical" evidence="1">
    <location>
        <begin position="457"/>
        <end position="480"/>
    </location>
</feature>
<dbReference type="SUPFAM" id="SSF82714">
    <property type="entry name" value="Multidrug efflux transporter AcrB TolC docking domain, DN and DC subdomains"/>
    <property type="match status" value="2"/>
</dbReference>
<organism evidence="2 3">
    <name type="scientific">Kordiimonas sediminis</name>
    <dbReference type="NCBI Taxonomy" id="1735581"/>
    <lineage>
        <taxon>Bacteria</taxon>
        <taxon>Pseudomonadati</taxon>
        <taxon>Pseudomonadota</taxon>
        <taxon>Alphaproteobacteria</taxon>
        <taxon>Kordiimonadales</taxon>
        <taxon>Kordiimonadaceae</taxon>
        <taxon>Kordiimonas</taxon>
    </lineage>
</organism>
<keyword evidence="1" id="KW-1133">Transmembrane helix</keyword>
<dbReference type="GO" id="GO:0042910">
    <property type="term" value="F:xenobiotic transmembrane transporter activity"/>
    <property type="evidence" value="ECO:0007669"/>
    <property type="project" value="TreeGrafter"/>
</dbReference>
<feature type="transmembrane region" description="Helical" evidence="1">
    <location>
        <begin position="429"/>
        <end position="451"/>
    </location>
</feature>
<dbReference type="PANTHER" id="PTHR32063:SF33">
    <property type="entry name" value="RND SUPERFAMILY EFFLUX PUMP PERMEASE COMPONENT"/>
    <property type="match status" value="1"/>
</dbReference>
<dbReference type="InterPro" id="IPR027463">
    <property type="entry name" value="AcrB_DN_DC_subdom"/>
</dbReference>
<feature type="transmembrane region" description="Helical" evidence="1">
    <location>
        <begin position="976"/>
        <end position="995"/>
    </location>
</feature>
<gene>
    <name evidence="2" type="ORF">GCM10017044_09790</name>
</gene>
<evidence type="ECO:0000256" key="1">
    <source>
        <dbReference type="SAM" id="Phobius"/>
    </source>
</evidence>
<dbReference type="AlphaFoldDB" id="A0A919E401"/>
<dbReference type="PANTHER" id="PTHR32063">
    <property type="match status" value="1"/>
</dbReference>
<dbReference type="Gene3D" id="3.30.2090.10">
    <property type="entry name" value="Multidrug efflux transporter AcrB TolC docking domain, DN and DC subdomains"/>
    <property type="match status" value="2"/>
</dbReference>
<evidence type="ECO:0000313" key="2">
    <source>
        <dbReference type="EMBL" id="GHF17455.1"/>
    </source>
</evidence>
<accession>A0A919E401</accession>
<feature type="transmembrane region" description="Helical" evidence="1">
    <location>
        <begin position="331"/>
        <end position="351"/>
    </location>
</feature>
<evidence type="ECO:0000313" key="3">
    <source>
        <dbReference type="Proteomes" id="UP000630923"/>
    </source>
</evidence>
<proteinExistence type="predicted"/>
<dbReference type="Proteomes" id="UP000630923">
    <property type="component" value="Unassembled WGS sequence"/>
</dbReference>
<dbReference type="SUPFAM" id="SSF82693">
    <property type="entry name" value="Multidrug efflux transporter AcrB pore domain, PN1, PN2, PC1 and PC2 subdomains"/>
    <property type="match status" value="3"/>
</dbReference>
<dbReference type="EMBL" id="BNCI01000001">
    <property type="protein sequence ID" value="GHF17455.1"/>
    <property type="molecule type" value="Genomic_DNA"/>
</dbReference>
<feature type="transmembrane region" description="Helical" evidence="1">
    <location>
        <begin position="527"/>
        <end position="549"/>
    </location>
</feature>
<keyword evidence="3" id="KW-1185">Reference proteome</keyword>
<feature type="transmembrane region" description="Helical" evidence="1">
    <location>
        <begin position="930"/>
        <end position="955"/>
    </location>
</feature>
<dbReference type="Gene3D" id="3.30.70.1440">
    <property type="entry name" value="Multidrug efflux transporter AcrB pore domain"/>
    <property type="match status" value="1"/>
</dbReference>
<keyword evidence="1" id="KW-0812">Transmembrane</keyword>
<feature type="transmembrane region" description="Helical" evidence="1">
    <location>
        <begin position="1007"/>
        <end position="1032"/>
    </location>
</feature>
<dbReference type="InterPro" id="IPR001036">
    <property type="entry name" value="Acrflvin-R"/>
</dbReference>
<dbReference type="SUPFAM" id="SSF82866">
    <property type="entry name" value="Multidrug efflux transporter AcrB transmembrane domain"/>
    <property type="match status" value="2"/>
</dbReference>
<dbReference type="RefSeq" id="WP_191250418.1">
    <property type="nucleotide sequence ID" value="NZ_BNCI01000001.1"/>
</dbReference>
<protein>
    <submittedName>
        <fullName evidence="2">Multidrug transporter AcrB</fullName>
    </submittedName>
</protein>
<name>A0A919E401_9PROT</name>
<feature type="transmembrane region" description="Helical" evidence="1">
    <location>
        <begin position="358"/>
        <end position="377"/>
    </location>
</feature>